<evidence type="ECO:0000313" key="7">
    <source>
        <dbReference type="EMBL" id="WZN62851.1"/>
    </source>
</evidence>
<dbReference type="SUPFAM" id="SSF49899">
    <property type="entry name" value="Concanavalin A-like lectins/glucanases"/>
    <property type="match status" value="6"/>
</dbReference>
<evidence type="ECO:0000313" key="8">
    <source>
        <dbReference type="Proteomes" id="UP001472866"/>
    </source>
</evidence>
<feature type="domain" description="LamG-like jellyroll fold" evidence="6">
    <location>
        <begin position="1217"/>
        <end position="1357"/>
    </location>
</feature>
<dbReference type="InterPro" id="IPR013783">
    <property type="entry name" value="Ig-like_fold"/>
</dbReference>
<evidence type="ECO:0000256" key="1">
    <source>
        <dbReference type="ARBA" id="ARBA00022441"/>
    </source>
</evidence>
<dbReference type="InterPro" id="IPR014756">
    <property type="entry name" value="Ig_E-set"/>
</dbReference>
<dbReference type="PANTHER" id="PTHR46093">
    <property type="entry name" value="ACYL-COA-BINDING DOMAIN-CONTAINING PROTEIN 5"/>
    <property type="match status" value="1"/>
</dbReference>
<dbReference type="SMART" id="SM00560">
    <property type="entry name" value="LamGL"/>
    <property type="match status" value="2"/>
</dbReference>
<name>A0AAX4PAL1_9CHLO</name>
<feature type="chain" id="PRO_5043332316" evidence="5">
    <location>
        <begin position="29"/>
        <end position="2605"/>
    </location>
</feature>
<evidence type="ECO:0000256" key="3">
    <source>
        <dbReference type="ARBA" id="ARBA00022737"/>
    </source>
</evidence>
<dbReference type="Pfam" id="PF13385">
    <property type="entry name" value="Laminin_G_3"/>
    <property type="match status" value="3"/>
</dbReference>
<dbReference type="PANTHER" id="PTHR46093:SF18">
    <property type="entry name" value="FIBRONECTIN TYPE-III DOMAIN-CONTAINING PROTEIN"/>
    <property type="match status" value="1"/>
</dbReference>
<keyword evidence="8" id="KW-1185">Reference proteome</keyword>
<evidence type="ECO:0000256" key="2">
    <source>
        <dbReference type="ARBA" id="ARBA00022729"/>
    </source>
</evidence>
<gene>
    <name evidence="7" type="ORF">HKI87_06g43950</name>
</gene>
<keyword evidence="1" id="KW-0880">Kelch repeat</keyword>
<keyword evidence="2 5" id="KW-0732">Signal</keyword>
<keyword evidence="3" id="KW-0677">Repeat</keyword>
<evidence type="ECO:0000256" key="5">
    <source>
        <dbReference type="SAM" id="SignalP"/>
    </source>
</evidence>
<dbReference type="Gene3D" id="2.60.120.200">
    <property type="match status" value="6"/>
</dbReference>
<dbReference type="InterPro" id="IPR006558">
    <property type="entry name" value="LamG-like"/>
</dbReference>
<dbReference type="SUPFAM" id="SSF81296">
    <property type="entry name" value="E set domains"/>
    <property type="match status" value="1"/>
</dbReference>
<proteinExistence type="predicted"/>
<sequence length="2605" mass="277792">MTNTGIRLRHVALVLALGATLLSTQVSAQAENDEVLQRFDCKMALTWRPSAQRFAFVSDDVSVVTSCKYDSYMWHHVVVSIDEAGKGQILVDGKAQSLLNDDLTSHSGGDFFQTAMYPNKCPSSADDDCCTLRMATKCDAPAKYRDFDGIMDEVGVWSRALSPAEVVDAMFRAPAYLPSVEVSAPTSNQTDSGAGRVLWGRFNGGCSNTAADGPINIEGLGSSARYAYGGVPWLAPSVTEAPAEIPLDGAQLVSLRGVGFSRSPFTHCVLVHPDPMGHLATDGEVGTILVGSTSGNGRGGSEIVPASAVTYSGAYVATGDAEDASTRGGQVPTFQAHATTQLVGFFDEVMCEVPVASGMAEGYRLAVSNDGGMTAGATKDTTAMEFSVEFDGTVTLTGSGVPSSSSRFTVSVWVYPTKNVISSTIVELGTPSSPFGLYFENGLLVVRDSPLGGQGVSYSPMSLNTWHYLQLSVGQVGVSGNQLTARLDGMAFHGPTNFRSSSPGIGAIGTGYHGYIDELRLYDDHVDDFSRAFERELDQDALASYYRFNGNLKQSKVGGNSASDLTAEGQTFSYASHFAPWEPTVVYSVNGRALGAETGILAAADLGDSLEVSGFNFAESEYLKCMVGSATMVAGVVLDQYNKSSYQCTVPGAGEGVVVGERAESRPDGRELTKEFYPSFTMAGSASTYEPVSKNGSTVVCSIAFDPNEYTVSSFAVANGSPLVSGPSLSKLDLYGSGNSLKCQGALDFHRIFKDAEELSTYAVSFWTYVPESSPASADQIVISFEGDGGHTYASVVFDGNSFSYYDDNILSTGSAQAPALEREMWHFVVLSVDEEGEGRLYVDCDLTTTFTTASRPPKSTQFHVCGSTVRPGDFPYSGLVDEITIFKDFSDTQTQCPTAFTDKTNALAHFSMNIYSDPAAFLSLILDETQNGFIVGRSTHVDTMLMQNLTLVKSSAPWEEPLNVEETFEGQGAGTHSSILNGNRTTVKVSGINLAPSPFFRVRSKDATLPSLRTVKGSQSLDTVSISLSGDCHADSSLEIMNNYQTSSGVTRTYGSSVGVANLFDGLLVHYPLDGTEEDRDLMLNSATRFPVTISVPPKAKTLCVWVIFEDYIDASIQSEGWKFLCIVEDGDSTLTYLNGYLATGAVAASYEGILTLFKQTGQAFGGQSGVVDDVWIYDRSLSACEVEARYYTSDYAIESGNDPVSPSTDSLRTTNKITLEAWIRPYDIDGMFHIASSHNENEVFFSMVDGSLALSIGSKGCGCYSCEDKHEHISEKAKVPANKWSHAAVSYSGTSMSFYVDGVLRETKTLLGAGKSIESGGMELLVNKPVLTSGFKNFSGLLHSFAVFNSERSPDQVRSGASCPLRDTAPTPGFSHVSFNEDNSAGFYDKLVNMSYSDPVDSEAMTLNLKAAVPSGAVIPFAAVARSSCGKKAVTGGMELGAVLTKDSFQKTISISDTGDGNYHGLINTTGLACGDYKLTVAPSNLVDIPLSIVPGLALASSSELVSPQTEVCFGVPRTVSLVAKDANGCPVVSGADSFKIHVTGPHSETIDLQYSGSDGVYSGTFTPKVAGAYSMSGELLSGPEPGIIGQESEVTNTKYVCFDVCQGHSKEFSGSDSIVLSETGPFDLDIANEEMSIDFWVNAGLSPGNEAFLLTKTSTESGTAKGYTVTLDPTYNTLSVSIYTSLGEYRTAAAPALGLEGKGWYHVAITYTGTELSLYGNGVKVGTSTFQTKRGVHANPYAHPLEIGQGFKGHIDEIKFWKVALSAEQIKESSVCPPYNREGDLDAYIHFNEAQGTAPTSPWPRFEATPVKVSLSTPQAHIAATTGDGPGALSLKYSSVTFLANTYELGMGTRLFNGTGDVVSKAGATTFKIEARDECGFHFTKSQDGAFQATATPLTKKVSDESISAVDVTEEFPIFVQGVPKDIPLTSSAFVCSGGKADAYPSVSHEYYGSVNVDQAGKVKVAVAGLSEDIVEVVPGAPKSISIEKKYDMESGQLGSIDFIILDSVANVVLAKHGIEVSFVVGMTQYNNIPTRLFFEDGHYKLYFTPPVAGVYAVTIKMESQPEVLSYELVTVQPGGAKAVIAAGHVDPKAGLNSFEHAALVRGNSLITFGGGIKRGQAYTNEIWELENYDPVSSLASNGLYGYMKRFEVTSQPDFETFVGIVLNTQDAIATGRMTRSCSDLHFASAHDHMVKLEHFILPSPGCGASDTLIYVRVPGSLLGNGSIVVDMFHGGVGFGAVGAVDGQFVLGSSEYLYSAAAEDMRYTNVLPNDLAGAPLNVVRYDFEEGFASLSTECSGTGAHERSTENAFQGEASLKVSGSGHSIKLNIGEKPLQYKFKLQAHLYDSGLPSSASHFMSLNDVHRRAGCGAPQSGDSVPLIAYGVHTACHASRYCVYNDSSWVSTPVRRHPHWVLLEAESDGTTLTLSIDGVQVLNRQAVELSAAYLAAGAIFDQAATAFWDEISVLELPAEAPTVVDLHDGPALFAELSNWKRVPVASGSRPPPARLGHTAALVSPSRMAVFGGERNAHLFGDLQVFDFSTSEWTVVRPSEPSGHARPRARYDHVAFVHAGEMYVHGGLAAGGEILGDLWAFDFGKNEWR</sequence>
<protein>
    <submittedName>
        <fullName evidence="7">LamGL domain-containing protein</fullName>
    </submittedName>
</protein>
<dbReference type="SUPFAM" id="SSF117281">
    <property type="entry name" value="Kelch motif"/>
    <property type="match status" value="1"/>
</dbReference>
<dbReference type="EMBL" id="CP151506">
    <property type="protein sequence ID" value="WZN62851.1"/>
    <property type="molecule type" value="Genomic_DNA"/>
</dbReference>
<dbReference type="InterPro" id="IPR013320">
    <property type="entry name" value="ConA-like_dom_sf"/>
</dbReference>
<organism evidence="7 8">
    <name type="scientific">Chloropicon roscoffensis</name>
    <dbReference type="NCBI Taxonomy" id="1461544"/>
    <lineage>
        <taxon>Eukaryota</taxon>
        <taxon>Viridiplantae</taxon>
        <taxon>Chlorophyta</taxon>
        <taxon>Chloropicophyceae</taxon>
        <taxon>Chloropicales</taxon>
        <taxon>Chloropicaceae</taxon>
        <taxon>Chloropicon</taxon>
    </lineage>
</organism>
<keyword evidence="4" id="KW-1015">Disulfide bond</keyword>
<feature type="domain" description="LamG-like jellyroll fold" evidence="6">
    <location>
        <begin position="1636"/>
        <end position="1771"/>
    </location>
</feature>
<dbReference type="InterPro" id="IPR015915">
    <property type="entry name" value="Kelch-typ_b-propeller"/>
</dbReference>
<dbReference type="Gene3D" id="2.120.10.80">
    <property type="entry name" value="Kelch-type beta propeller"/>
    <property type="match status" value="1"/>
</dbReference>
<evidence type="ECO:0000256" key="4">
    <source>
        <dbReference type="ARBA" id="ARBA00023157"/>
    </source>
</evidence>
<feature type="signal peptide" evidence="5">
    <location>
        <begin position="1"/>
        <end position="28"/>
    </location>
</feature>
<dbReference type="Proteomes" id="UP001472866">
    <property type="component" value="Chromosome 06"/>
</dbReference>
<evidence type="ECO:0000259" key="6">
    <source>
        <dbReference type="SMART" id="SM00560"/>
    </source>
</evidence>
<dbReference type="Gene3D" id="2.60.40.10">
    <property type="entry name" value="Immunoglobulins"/>
    <property type="match status" value="1"/>
</dbReference>
<accession>A0AAX4PAL1</accession>
<reference evidence="7 8" key="1">
    <citation type="submission" date="2024-03" db="EMBL/GenBank/DDBJ databases">
        <title>Complete genome sequence of the green alga Chloropicon roscoffensis RCC1871.</title>
        <authorList>
            <person name="Lemieux C."/>
            <person name="Pombert J.-F."/>
            <person name="Otis C."/>
            <person name="Turmel M."/>
        </authorList>
    </citation>
    <scope>NUCLEOTIDE SEQUENCE [LARGE SCALE GENOMIC DNA]</scope>
    <source>
        <strain evidence="7 8">RCC1871</strain>
    </source>
</reference>
<dbReference type="Pfam" id="PF24681">
    <property type="entry name" value="Kelch_KLHDC2_KLHL20_DRC7"/>
    <property type="match status" value="1"/>
</dbReference>